<keyword evidence="8 13" id="KW-0472">Membrane</keyword>
<evidence type="ECO:0000256" key="6">
    <source>
        <dbReference type="ARBA" id="ARBA00023015"/>
    </source>
</evidence>
<evidence type="ECO:0000256" key="1">
    <source>
        <dbReference type="ARBA" id="ARBA00004123"/>
    </source>
</evidence>
<feature type="domain" description="T-box" evidence="14">
    <location>
        <begin position="453"/>
        <end position="640"/>
    </location>
</feature>
<evidence type="ECO:0000256" key="9">
    <source>
        <dbReference type="ARBA" id="ARBA00023163"/>
    </source>
</evidence>
<dbReference type="InterPro" id="IPR036960">
    <property type="entry name" value="T-box_sf"/>
</dbReference>
<keyword evidence="9" id="KW-0804">Transcription</keyword>
<comment type="caution">
    <text evidence="11">Lacks conserved residue(s) required for the propagation of feature annotation.</text>
</comment>
<dbReference type="EMBL" id="JAHRIN010076645">
    <property type="protein sequence ID" value="MEQ2218229.1"/>
    <property type="molecule type" value="Genomic_DNA"/>
</dbReference>
<dbReference type="SUPFAM" id="SSF81321">
    <property type="entry name" value="Family A G protein-coupled receptor-like"/>
    <property type="match status" value="1"/>
</dbReference>
<feature type="transmembrane region" description="Helical" evidence="13">
    <location>
        <begin position="162"/>
        <end position="188"/>
    </location>
</feature>
<reference evidence="16 17" key="1">
    <citation type="submission" date="2021-06" db="EMBL/GenBank/DDBJ databases">
        <authorList>
            <person name="Palmer J.M."/>
        </authorList>
    </citation>
    <scope>NUCLEOTIDE SEQUENCE [LARGE SCALE GENOMIC DNA]</scope>
    <source>
        <strain evidence="16 17">XC_2019</strain>
        <tissue evidence="16">Muscle</tissue>
    </source>
</reference>
<keyword evidence="6" id="KW-0805">Transcription regulation</keyword>
<dbReference type="PROSITE" id="PS01283">
    <property type="entry name" value="TBOX_1"/>
    <property type="match status" value="1"/>
</dbReference>
<feature type="transmembrane region" description="Helical" evidence="13">
    <location>
        <begin position="218"/>
        <end position="237"/>
    </location>
</feature>
<organism evidence="16 17">
    <name type="scientific">Xenoophorus captivus</name>
    <dbReference type="NCBI Taxonomy" id="1517983"/>
    <lineage>
        <taxon>Eukaryota</taxon>
        <taxon>Metazoa</taxon>
        <taxon>Chordata</taxon>
        <taxon>Craniata</taxon>
        <taxon>Vertebrata</taxon>
        <taxon>Euteleostomi</taxon>
        <taxon>Actinopterygii</taxon>
        <taxon>Neopterygii</taxon>
        <taxon>Teleostei</taxon>
        <taxon>Neoteleostei</taxon>
        <taxon>Acanthomorphata</taxon>
        <taxon>Ovalentaria</taxon>
        <taxon>Atherinomorphae</taxon>
        <taxon>Cyprinodontiformes</taxon>
        <taxon>Goodeidae</taxon>
        <taxon>Xenoophorus</taxon>
    </lineage>
</organism>
<keyword evidence="7 11" id="KW-0238">DNA-binding</keyword>
<evidence type="ECO:0000313" key="16">
    <source>
        <dbReference type="EMBL" id="MEQ2218229.1"/>
    </source>
</evidence>
<dbReference type="PANTHER" id="PTHR11267">
    <property type="entry name" value="T-BOX PROTEIN-RELATED"/>
    <property type="match status" value="1"/>
</dbReference>
<dbReference type="SMART" id="SM00425">
    <property type="entry name" value="TBOX"/>
    <property type="match status" value="1"/>
</dbReference>
<evidence type="ECO:0000256" key="2">
    <source>
        <dbReference type="ARBA" id="ARBA00004370"/>
    </source>
</evidence>
<keyword evidence="10 11" id="KW-0539">Nucleus</keyword>
<keyword evidence="5 13" id="KW-1133">Transmembrane helix</keyword>
<evidence type="ECO:0000256" key="10">
    <source>
        <dbReference type="ARBA" id="ARBA00023242"/>
    </source>
</evidence>
<dbReference type="Pfam" id="PF00907">
    <property type="entry name" value="T-box"/>
    <property type="match status" value="1"/>
</dbReference>
<feature type="transmembrane region" description="Helical" evidence="13">
    <location>
        <begin position="61"/>
        <end position="82"/>
    </location>
</feature>
<feature type="region of interest" description="Disordered" evidence="12">
    <location>
        <begin position="365"/>
        <end position="388"/>
    </location>
</feature>
<evidence type="ECO:0000256" key="12">
    <source>
        <dbReference type="SAM" id="MobiDB-lite"/>
    </source>
</evidence>
<proteinExistence type="predicted"/>
<dbReference type="Gene3D" id="2.60.40.820">
    <property type="entry name" value="Transcription factor, T-box"/>
    <property type="match status" value="1"/>
</dbReference>
<keyword evidence="3" id="KW-0217">Developmental protein</keyword>
<keyword evidence="4 13" id="KW-0812">Transmembrane</keyword>
<accession>A0ABV0SCH4</accession>
<dbReference type="PANTHER" id="PTHR11267:SF104">
    <property type="entry name" value="T-BOX TRANSCRIPTION FACTOR TBX1"/>
    <property type="match status" value="1"/>
</dbReference>
<dbReference type="InterPro" id="IPR018186">
    <property type="entry name" value="TF_T-box_CS"/>
</dbReference>
<evidence type="ECO:0000259" key="14">
    <source>
        <dbReference type="PROSITE" id="PS50252"/>
    </source>
</evidence>
<sequence length="680" mass="76210">MFVILSIVQTKVSHIKSFDLFLLGLASANLEEIVIINIYNVNIVETFFITTSAWWCHLLKFMTTFGKMASIFFTVVICIFRYQKLRDIKHRGSLPICLDSITSAWTLSGVGVMLSTLLSLPMFAITPQGSVENITENSASCHPDFFHCGENYCPTLNHVYKYLIMLLCHLLPLIIVTFTSCLTITVLLSQTNMVTTEDNVRCTNHHSGKSNGLHRSTVAVLAAMGLFQIDWTLYLILQWTFSHSDNPFWAEIEFFISTSYTSFSPYVYGIGSPFFSFEKFGVSPQTSPLHRACLTRGVGTALGATEVTHALEEEEGNLPYVLLTDPPSSVPTSHPSCLTTERPNFTTDTIMESQAISMASNECTSTLSSPVEGSPAKPPVTPSSILEETFGHSPATSQMAPASDSLKGPGTSLISISDSPPWVSTLPSSTFGCPDSGKDFPTVLTFKGVNVTLENYSIWKQFCECGTEMILTKQGRRMFPYCRYRLSGLDPDRMYSLVLSIVPSGQYRYRWNTSKWEAHGPAEHQSQGLIRAFPHHYSPCLGSEWMSCLVSFYKLKLTNYFQDQEGHMILHSMHRYIPRLHIIPVLDGEAPTPDRPVVMGPESITFTFPQTEFMAVTTYQNFRITQLKINHNPFAKGFREDGNNPRLNRILPLPVKTETQTEVLKLAEPSEQQEEVMDLR</sequence>
<evidence type="ECO:0000313" key="17">
    <source>
        <dbReference type="Proteomes" id="UP001434883"/>
    </source>
</evidence>
<dbReference type="InterPro" id="IPR046360">
    <property type="entry name" value="T-box_DNA-bd"/>
</dbReference>
<dbReference type="PROSITE" id="PS50262">
    <property type="entry name" value="G_PROTEIN_RECEP_F1_2"/>
    <property type="match status" value="1"/>
</dbReference>
<evidence type="ECO:0000259" key="15">
    <source>
        <dbReference type="PROSITE" id="PS50262"/>
    </source>
</evidence>
<dbReference type="Gene3D" id="1.20.1070.10">
    <property type="entry name" value="Rhodopsin 7-helix transmembrane proteins"/>
    <property type="match status" value="1"/>
</dbReference>
<evidence type="ECO:0000256" key="4">
    <source>
        <dbReference type="ARBA" id="ARBA00022692"/>
    </source>
</evidence>
<comment type="caution">
    <text evidence="16">The sequence shown here is derived from an EMBL/GenBank/DDBJ whole genome shotgun (WGS) entry which is preliminary data.</text>
</comment>
<evidence type="ECO:0000256" key="3">
    <source>
        <dbReference type="ARBA" id="ARBA00022473"/>
    </source>
</evidence>
<name>A0ABV0SCH4_9TELE</name>
<evidence type="ECO:0000256" key="7">
    <source>
        <dbReference type="ARBA" id="ARBA00023125"/>
    </source>
</evidence>
<comment type="subcellular location">
    <subcellularLocation>
        <location evidence="2">Membrane</location>
    </subcellularLocation>
    <subcellularLocation>
        <location evidence="1 11">Nucleus</location>
    </subcellularLocation>
</comment>
<dbReference type="Proteomes" id="UP001434883">
    <property type="component" value="Unassembled WGS sequence"/>
</dbReference>
<evidence type="ECO:0000256" key="11">
    <source>
        <dbReference type="PROSITE-ProRule" id="PRU00201"/>
    </source>
</evidence>
<keyword evidence="17" id="KW-1185">Reference proteome</keyword>
<evidence type="ECO:0000256" key="5">
    <source>
        <dbReference type="ARBA" id="ARBA00022989"/>
    </source>
</evidence>
<feature type="domain" description="G-protein coupled receptors family 1 profile" evidence="15">
    <location>
        <begin position="1"/>
        <end position="268"/>
    </location>
</feature>
<dbReference type="InterPro" id="IPR008967">
    <property type="entry name" value="p53-like_TF_DNA-bd_sf"/>
</dbReference>
<dbReference type="PROSITE" id="PS50252">
    <property type="entry name" value="TBOX_3"/>
    <property type="match status" value="1"/>
</dbReference>
<dbReference type="CDD" id="cd00637">
    <property type="entry name" value="7tm_classA_rhodopsin-like"/>
    <property type="match status" value="1"/>
</dbReference>
<evidence type="ECO:0000256" key="13">
    <source>
        <dbReference type="SAM" id="Phobius"/>
    </source>
</evidence>
<dbReference type="InterPro" id="IPR017452">
    <property type="entry name" value="GPCR_Rhodpsn_7TM"/>
</dbReference>
<gene>
    <name evidence="16" type="ORF">XENOCAPTIV_000314</name>
</gene>
<evidence type="ECO:0000256" key="8">
    <source>
        <dbReference type="ARBA" id="ARBA00023136"/>
    </source>
</evidence>
<feature type="transmembrane region" description="Helical" evidence="13">
    <location>
        <begin position="103"/>
        <end position="125"/>
    </location>
</feature>
<dbReference type="InterPro" id="IPR000276">
    <property type="entry name" value="GPCR_Rhodpsn"/>
</dbReference>
<protein>
    <submittedName>
        <fullName evidence="16">Uncharacterized protein</fullName>
    </submittedName>
</protein>
<dbReference type="Pfam" id="PF00001">
    <property type="entry name" value="7tm_1"/>
    <property type="match status" value="1"/>
</dbReference>
<dbReference type="PRINTS" id="PR00937">
    <property type="entry name" value="TBOX"/>
</dbReference>
<dbReference type="SUPFAM" id="SSF49417">
    <property type="entry name" value="p53-like transcription factors"/>
    <property type="match status" value="1"/>
</dbReference>
<dbReference type="InterPro" id="IPR001699">
    <property type="entry name" value="TF_T-box"/>
</dbReference>
<feature type="transmembrane region" description="Helical" evidence="13">
    <location>
        <begin position="20"/>
        <end position="41"/>
    </location>
</feature>